<dbReference type="InterPro" id="IPR007848">
    <property type="entry name" value="Small_mtfrase_dom"/>
</dbReference>
<dbReference type="Gene3D" id="3.40.50.150">
    <property type="entry name" value="Vaccinia Virus protein VP39"/>
    <property type="match status" value="1"/>
</dbReference>
<evidence type="ECO:0000256" key="1">
    <source>
        <dbReference type="ARBA" id="ARBA00022603"/>
    </source>
</evidence>
<sequence>MKYDTIEYNECSEVYPPAEDTFLLIDNLKIKPDNKVLEIGTGTGIVSIKAAQNGAKEVVSVDINSHAIECAKENMKLNNITNMKVIESNLFENIDDKYDVILFNTPYLPVEEDEHDPDDDYAKAWDGGIDGRKTIDLFLKQAGEYLKVGGVIQLVQSSLSNNEKTLDYLNNNGYEAEIGAIEHQFFEDITLINAYKK</sequence>
<dbReference type="AlphaFoldDB" id="A0A2A2HG80"/>
<dbReference type="EC" id="2.1.1.-" evidence="6"/>
<proteinExistence type="predicted"/>
<dbReference type="NCBIfam" id="TIGR00537">
    <property type="entry name" value="hemK_rel_arch"/>
    <property type="match status" value="1"/>
</dbReference>
<accession>A0A2A2HG80</accession>
<keyword evidence="1 5" id="KW-0489">Methyltransferase</keyword>
<dbReference type="OrthoDB" id="27149at2157"/>
<evidence type="ECO:0000313" key="5">
    <source>
        <dbReference type="EMBL" id="PAV08296.1"/>
    </source>
</evidence>
<dbReference type="NCBIfam" id="NF011529">
    <property type="entry name" value="PRK14968.1-3"/>
    <property type="match status" value="1"/>
</dbReference>
<reference evidence="5 7" key="2">
    <citation type="journal article" date="2017" name="BMC Genomics">
        <title>Genomic analysis of methanogenic archaea reveals a shift towards energy conservation.</title>
        <authorList>
            <person name="Gilmore S.P."/>
            <person name="Henske J.K."/>
            <person name="Sexton J.A."/>
            <person name="Solomon K.V."/>
            <person name="Seppala S."/>
            <person name="Yoo J.I."/>
            <person name="Huyett L.M."/>
            <person name="Pressman A."/>
            <person name="Cogan J.Z."/>
            <person name="Kivenson V."/>
            <person name="Peng X."/>
            <person name="Tan Y."/>
            <person name="Valentine D.L."/>
            <person name="O'Malley M.A."/>
        </authorList>
    </citation>
    <scope>NUCLEOTIDE SEQUENCE [LARGE SCALE GENOMIC DNA]</scope>
    <source>
        <strain evidence="5 7">1R-7</strain>
    </source>
</reference>
<feature type="domain" description="Methyltransferase small" evidence="4">
    <location>
        <begin position="21"/>
        <end position="107"/>
    </location>
</feature>
<evidence type="ECO:0000313" key="6">
    <source>
        <dbReference type="EMBL" id="PWL08390.1"/>
    </source>
</evidence>
<dbReference type="Proteomes" id="UP000217528">
    <property type="component" value="Unassembled WGS sequence"/>
</dbReference>
<gene>
    <name evidence="6" type="primary">prmA_2</name>
    <name evidence="5" type="ORF">ASJ82_03675</name>
    <name evidence="6" type="ORF">MSCUN_08290</name>
</gene>
<keyword evidence="2 5" id="KW-0808">Transferase</keyword>
<evidence type="ECO:0000313" key="7">
    <source>
        <dbReference type="Proteomes" id="UP000217528"/>
    </source>
</evidence>
<dbReference type="GO" id="GO:0032259">
    <property type="term" value="P:methylation"/>
    <property type="evidence" value="ECO:0007669"/>
    <property type="project" value="UniProtKB-KW"/>
</dbReference>
<dbReference type="EMBL" id="LWMS01000020">
    <property type="protein sequence ID" value="PWL08390.1"/>
    <property type="molecule type" value="Genomic_DNA"/>
</dbReference>
<comment type="caution">
    <text evidence="5">The sequence shown here is derived from an EMBL/GenBank/DDBJ whole genome shotgun (WGS) entry which is preliminary data.</text>
</comment>
<name>A0A2A2HG80_9EURY</name>
<keyword evidence="6" id="KW-0687">Ribonucleoprotein</keyword>
<dbReference type="Proteomes" id="UP000246004">
    <property type="component" value="Unassembled WGS sequence"/>
</dbReference>
<dbReference type="GO" id="GO:0035657">
    <property type="term" value="C:eRF1 methyltransferase complex"/>
    <property type="evidence" value="ECO:0007669"/>
    <property type="project" value="TreeGrafter"/>
</dbReference>
<dbReference type="PANTHER" id="PTHR45875">
    <property type="entry name" value="METHYLTRANSFERASE N6AMT1"/>
    <property type="match status" value="1"/>
</dbReference>
<dbReference type="GO" id="GO:0008757">
    <property type="term" value="F:S-adenosylmethionine-dependent methyltransferase activity"/>
    <property type="evidence" value="ECO:0007669"/>
    <property type="project" value="TreeGrafter"/>
</dbReference>
<dbReference type="Pfam" id="PF05175">
    <property type="entry name" value="MTS"/>
    <property type="match status" value="1"/>
</dbReference>
<keyword evidence="3" id="KW-0949">S-adenosyl-L-methionine</keyword>
<dbReference type="RefSeq" id="WP_095607951.1">
    <property type="nucleotide sequence ID" value="NZ_LMVN01000001.1"/>
</dbReference>
<organism evidence="5 7">
    <name type="scientific">Methanosphaera cuniculi</name>
    <dbReference type="NCBI Taxonomy" id="1077256"/>
    <lineage>
        <taxon>Archaea</taxon>
        <taxon>Methanobacteriati</taxon>
        <taxon>Methanobacteriota</taxon>
        <taxon>Methanomada group</taxon>
        <taxon>Methanobacteria</taxon>
        <taxon>Methanobacteriales</taxon>
        <taxon>Methanobacteriaceae</taxon>
        <taxon>Methanosphaera</taxon>
    </lineage>
</organism>
<dbReference type="SUPFAM" id="SSF53335">
    <property type="entry name" value="S-adenosyl-L-methionine-dependent methyltransferases"/>
    <property type="match status" value="1"/>
</dbReference>
<evidence type="ECO:0000313" key="8">
    <source>
        <dbReference type="Proteomes" id="UP000246004"/>
    </source>
</evidence>
<dbReference type="InterPro" id="IPR052190">
    <property type="entry name" value="Euk-Arch_PrmC-MTase"/>
</dbReference>
<dbReference type="CDD" id="cd02440">
    <property type="entry name" value="AdoMet_MTases"/>
    <property type="match status" value="1"/>
</dbReference>
<reference evidence="6 8" key="1">
    <citation type="submission" date="2016-04" db="EMBL/GenBank/DDBJ databases">
        <title>Genome sequence of Methanosphaera cuniculi DSM 4103.</title>
        <authorList>
            <person name="Poehlein A."/>
            <person name="Seedorf H."/>
            <person name="Daniel R."/>
        </authorList>
    </citation>
    <scope>NUCLEOTIDE SEQUENCE [LARGE SCALE GENOMIC DNA]</scope>
    <source>
        <strain evidence="6 8">DSM 4103</strain>
    </source>
</reference>
<keyword evidence="7" id="KW-1185">Reference proteome</keyword>
<dbReference type="EMBL" id="LMVN01000001">
    <property type="protein sequence ID" value="PAV08296.1"/>
    <property type="molecule type" value="Genomic_DNA"/>
</dbReference>
<dbReference type="InterPro" id="IPR004557">
    <property type="entry name" value="PrmC-related"/>
</dbReference>
<dbReference type="GO" id="GO:0008276">
    <property type="term" value="F:protein methyltransferase activity"/>
    <property type="evidence" value="ECO:0007669"/>
    <property type="project" value="TreeGrafter"/>
</dbReference>
<dbReference type="InterPro" id="IPR029063">
    <property type="entry name" value="SAM-dependent_MTases_sf"/>
</dbReference>
<evidence type="ECO:0000256" key="2">
    <source>
        <dbReference type="ARBA" id="ARBA00022679"/>
    </source>
</evidence>
<protein>
    <submittedName>
        <fullName evidence="5 6">Methyltransferase</fullName>
        <ecNumber evidence="6">2.1.1.-</ecNumber>
    </submittedName>
</protein>
<keyword evidence="6" id="KW-0689">Ribosomal protein</keyword>
<dbReference type="GO" id="GO:0005840">
    <property type="term" value="C:ribosome"/>
    <property type="evidence" value="ECO:0007669"/>
    <property type="project" value="UniProtKB-KW"/>
</dbReference>
<evidence type="ECO:0000259" key="4">
    <source>
        <dbReference type="Pfam" id="PF05175"/>
    </source>
</evidence>
<dbReference type="PANTHER" id="PTHR45875:SF1">
    <property type="entry name" value="METHYLTRANSFERASE N6AMT1"/>
    <property type="match status" value="1"/>
</dbReference>
<evidence type="ECO:0000256" key="3">
    <source>
        <dbReference type="ARBA" id="ARBA00022691"/>
    </source>
</evidence>